<name>A0A8X6WD63_TRICX</name>
<organism evidence="1 2">
    <name type="scientific">Trichonephila clavipes</name>
    <name type="common">Golden silk orbweaver</name>
    <name type="synonym">Nephila clavipes</name>
    <dbReference type="NCBI Taxonomy" id="2585209"/>
    <lineage>
        <taxon>Eukaryota</taxon>
        <taxon>Metazoa</taxon>
        <taxon>Ecdysozoa</taxon>
        <taxon>Arthropoda</taxon>
        <taxon>Chelicerata</taxon>
        <taxon>Arachnida</taxon>
        <taxon>Araneae</taxon>
        <taxon>Araneomorphae</taxon>
        <taxon>Entelegynae</taxon>
        <taxon>Araneoidea</taxon>
        <taxon>Nephilidae</taxon>
        <taxon>Trichonephila</taxon>
    </lineage>
</organism>
<reference evidence="1" key="1">
    <citation type="submission" date="2020-08" db="EMBL/GenBank/DDBJ databases">
        <title>Multicomponent nature underlies the extraordinary mechanical properties of spider dragline silk.</title>
        <authorList>
            <person name="Kono N."/>
            <person name="Nakamura H."/>
            <person name="Mori M."/>
            <person name="Yoshida Y."/>
            <person name="Ohtoshi R."/>
            <person name="Malay A.D."/>
            <person name="Moran D.A.P."/>
            <person name="Tomita M."/>
            <person name="Numata K."/>
            <person name="Arakawa K."/>
        </authorList>
    </citation>
    <scope>NUCLEOTIDE SEQUENCE</scope>
</reference>
<dbReference type="AlphaFoldDB" id="A0A8X6WD63"/>
<dbReference type="EMBL" id="BMAU01021403">
    <property type="protein sequence ID" value="GFY32660.1"/>
    <property type="molecule type" value="Genomic_DNA"/>
</dbReference>
<proteinExistence type="predicted"/>
<keyword evidence="2" id="KW-1185">Reference proteome</keyword>
<evidence type="ECO:0000313" key="2">
    <source>
        <dbReference type="Proteomes" id="UP000887159"/>
    </source>
</evidence>
<accession>A0A8X6WD63</accession>
<comment type="caution">
    <text evidence="1">The sequence shown here is derived from an EMBL/GenBank/DDBJ whole genome shotgun (WGS) entry which is preliminary data.</text>
</comment>
<dbReference type="Proteomes" id="UP000887159">
    <property type="component" value="Unassembled WGS sequence"/>
</dbReference>
<sequence>MCGFGTILVGPVSTSYLYRIWKSGSVAGSSHVLRVRVSLHHLFEPNFGVHVPSKFGSVSASKYGGLPFGSHALNATGGRVRDLIDVVGRLGNASRREPTLACGVSATLETDFGNTCGTLALERFGPWDAL</sequence>
<protein>
    <submittedName>
        <fullName evidence="1">Uncharacterized protein</fullName>
    </submittedName>
</protein>
<evidence type="ECO:0000313" key="1">
    <source>
        <dbReference type="EMBL" id="GFY32660.1"/>
    </source>
</evidence>
<gene>
    <name evidence="1" type="ORF">TNCV_674151</name>
</gene>